<protein>
    <submittedName>
        <fullName evidence="2">Uncharacterized protein</fullName>
    </submittedName>
</protein>
<dbReference type="EMBL" id="LAZR01013959">
    <property type="protein sequence ID" value="KKM19556.1"/>
    <property type="molecule type" value="Genomic_DNA"/>
</dbReference>
<reference evidence="2" key="1">
    <citation type="journal article" date="2015" name="Nature">
        <title>Complex archaea that bridge the gap between prokaryotes and eukaryotes.</title>
        <authorList>
            <person name="Spang A."/>
            <person name="Saw J.H."/>
            <person name="Jorgensen S.L."/>
            <person name="Zaremba-Niedzwiedzka K."/>
            <person name="Martijn J."/>
            <person name="Lind A.E."/>
            <person name="van Eijk R."/>
            <person name="Schleper C."/>
            <person name="Guy L."/>
            <person name="Ettema T.J."/>
        </authorList>
    </citation>
    <scope>NUCLEOTIDE SEQUENCE</scope>
</reference>
<sequence length="61" mass="7258">MTALPGINHEKLAYTRHITISTLFFAHIHLQYRVYRRFSSRFQEQERGGLSVRPARRSPMK</sequence>
<comment type="caution">
    <text evidence="2">The sequence shown here is derived from an EMBL/GenBank/DDBJ whole genome shotgun (WGS) entry which is preliminary data.</text>
</comment>
<name>A0A0F9HVW5_9ZZZZ</name>
<organism evidence="2">
    <name type="scientific">marine sediment metagenome</name>
    <dbReference type="NCBI Taxonomy" id="412755"/>
    <lineage>
        <taxon>unclassified sequences</taxon>
        <taxon>metagenomes</taxon>
        <taxon>ecological metagenomes</taxon>
    </lineage>
</organism>
<proteinExistence type="predicted"/>
<evidence type="ECO:0000313" key="2">
    <source>
        <dbReference type="EMBL" id="KKM19556.1"/>
    </source>
</evidence>
<evidence type="ECO:0000256" key="1">
    <source>
        <dbReference type="SAM" id="MobiDB-lite"/>
    </source>
</evidence>
<feature type="region of interest" description="Disordered" evidence="1">
    <location>
        <begin position="42"/>
        <end position="61"/>
    </location>
</feature>
<gene>
    <name evidence="2" type="ORF">LCGC14_1654480</name>
</gene>
<dbReference type="AlphaFoldDB" id="A0A0F9HVW5"/>
<accession>A0A0F9HVW5</accession>